<reference evidence="1" key="1">
    <citation type="journal article" date="2015" name="Nature">
        <title>Complex archaea that bridge the gap between prokaryotes and eukaryotes.</title>
        <authorList>
            <person name="Spang A."/>
            <person name="Saw J.H."/>
            <person name="Jorgensen S.L."/>
            <person name="Zaremba-Niedzwiedzka K."/>
            <person name="Martijn J."/>
            <person name="Lind A.E."/>
            <person name="van Eijk R."/>
            <person name="Schleper C."/>
            <person name="Guy L."/>
            <person name="Ettema T.J."/>
        </authorList>
    </citation>
    <scope>NUCLEOTIDE SEQUENCE</scope>
</reference>
<sequence length="112" mass="12522">MTTFSARAARKFLIIKAAKEFKKEIEQAGVDNLKTLADAGISILLTYLNGLAAQDKVNRRRELNALLRVGVTPDMILTELTRQMPEIAPILESREGYKEGEIQKLTAFLTET</sequence>
<evidence type="ECO:0000313" key="1">
    <source>
        <dbReference type="EMBL" id="KKN08226.1"/>
    </source>
</evidence>
<organism evidence="1">
    <name type="scientific">marine sediment metagenome</name>
    <dbReference type="NCBI Taxonomy" id="412755"/>
    <lineage>
        <taxon>unclassified sequences</taxon>
        <taxon>metagenomes</taxon>
        <taxon>ecological metagenomes</taxon>
    </lineage>
</organism>
<comment type="caution">
    <text evidence="1">The sequence shown here is derived from an EMBL/GenBank/DDBJ whole genome shotgun (WGS) entry which is preliminary data.</text>
</comment>
<name>A0A0F9Q4K8_9ZZZZ</name>
<dbReference type="EMBL" id="LAZR01004479">
    <property type="protein sequence ID" value="KKN08226.1"/>
    <property type="molecule type" value="Genomic_DNA"/>
</dbReference>
<protein>
    <submittedName>
        <fullName evidence="1">Uncharacterized protein</fullName>
    </submittedName>
</protein>
<accession>A0A0F9Q4K8</accession>
<gene>
    <name evidence="1" type="ORF">LCGC14_1058750</name>
</gene>
<dbReference type="AlphaFoldDB" id="A0A0F9Q4K8"/>
<proteinExistence type="predicted"/>